<dbReference type="GO" id="GO:0016829">
    <property type="term" value="F:lyase activity"/>
    <property type="evidence" value="ECO:0007669"/>
    <property type="project" value="UniProtKB-KW"/>
</dbReference>
<dbReference type="Gene3D" id="3.40.50.1400">
    <property type="match status" value="2"/>
</dbReference>
<evidence type="ECO:0000256" key="3">
    <source>
        <dbReference type="ARBA" id="ARBA00023133"/>
    </source>
</evidence>
<evidence type="ECO:0000256" key="4">
    <source>
        <dbReference type="ARBA" id="ARBA00023239"/>
    </source>
</evidence>
<feature type="binding site" evidence="7">
    <location>
        <position position="193"/>
    </location>
    <ligand>
        <name>Fe(2+)</name>
        <dbReference type="ChEBI" id="CHEBI:29033"/>
    </ligand>
</feature>
<name>A0ABY4ZVJ9_9CAUL</name>
<keyword evidence="3 7" id="KW-0350">Heme biosynthesis</keyword>
<gene>
    <name evidence="7 9" type="primary">hemH</name>
    <name evidence="9" type="ORF">MZV50_26430</name>
</gene>
<dbReference type="CDD" id="cd00419">
    <property type="entry name" value="Ferrochelatase_C"/>
    <property type="match status" value="1"/>
</dbReference>
<keyword evidence="7 8" id="KW-0963">Cytoplasm</keyword>
<evidence type="ECO:0000256" key="7">
    <source>
        <dbReference type="HAMAP-Rule" id="MF_00323"/>
    </source>
</evidence>
<dbReference type="SUPFAM" id="SSF53800">
    <property type="entry name" value="Chelatase"/>
    <property type="match status" value="1"/>
</dbReference>
<sequence>MARKLAVVLFNLGGPDGPRAVRPFLFNLFRDPAIIGLPAIARYPIAALISTSREKMAKANYAIMGGGSPLLPETEKQARALEAELAMTLPGVEAKCFIAMRYWNPLTGETAKQVTAFGPDEVVLLPLYPQFSATTTASSLKAWRETYSGPGRQTTVCCYPNETGLVEAHARLIRETWEKAGSPSNVRLLFSAHGLPEKVILAGDPYQKQIEATAAAVAARLPAGLDWTVCYQSRVGPMKWIGPSTDEEIRRAGADGKGVIVTPIAFVSEHVETLVELDHEYAELAKTVGVAPYIRVPALGVAPEFIAGLAKTVAGAIQVSDPVLPASTWRCGRDWPNCPCREGASA</sequence>
<dbReference type="HAMAP" id="MF_00323">
    <property type="entry name" value="Ferrochelatase"/>
    <property type="match status" value="1"/>
</dbReference>
<dbReference type="Proteomes" id="UP001057520">
    <property type="component" value="Chromosome"/>
</dbReference>
<comment type="catalytic activity">
    <reaction evidence="6">
        <text>Fe-coproporphyrin III + 2 H(+) = coproporphyrin III + Fe(2+)</text>
        <dbReference type="Rhea" id="RHEA:49572"/>
        <dbReference type="ChEBI" id="CHEBI:15378"/>
        <dbReference type="ChEBI" id="CHEBI:29033"/>
        <dbReference type="ChEBI" id="CHEBI:68438"/>
        <dbReference type="ChEBI" id="CHEBI:131725"/>
        <dbReference type="EC" id="4.99.1.9"/>
    </reaction>
    <physiologicalReaction direction="right-to-left" evidence="6">
        <dbReference type="Rhea" id="RHEA:49574"/>
    </physiologicalReaction>
</comment>
<dbReference type="InterPro" id="IPR033644">
    <property type="entry name" value="Ferrochelatase_C"/>
</dbReference>
<keyword evidence="5 7" id="KW-0627">Porphyrin biosynthesis</keyword>
<evidence type="ECO:0000313" key="9">
    <source>
        <dbReference type="EMBL" id="USQ96027.1"/>
    </source>
</evidence>
<comment type="catalytic activity">
    <reaction evidence="7 8">
        <text>heme b + 2 H(+) = protoporphyrin IX + Fe(2+)</text>
        <dbReference type="Rhea" id="RHEA:22584"/>
        <dbReference type="ChEBI" id="CHEBI:15378"/>
        <dbReference type="ChEBI" id="CHEBI:29033"/>
        <dbReference type="ChEBI" id="CHEBI:57306"/>
        <dbReference type="ChEBI" id="CHEBI:60344"/>
        <dbReference type="EC" id="4.98.1.1"/>
    </reaction>
</comment>
<dbReference type="InterPro" id="IPR033659">
    <property type="entry name" value="Ferrochelatase_N"/>
</dbReference>
<dbReference type="NCBIfam" id="TIGR00109">
    <property type="entry name" value="hemH"/>
    <property type="match status" value="1"/>
</dbReference>
<comment type="similarity">
    <text evidence="1 7 8">Belongs to the ferrochelatase family.</text>
</comment>
<feature type="binding site" evidence="7">
    <location>
        <position position="272"/>
    </location>
    <ligand>
        <name>Fe(2+)</name>
        <dbReference type="ChEBI" id="CHEBI:29033"/>
    </ligand>
</feature>
<keyword evidence="2 7" id="KW-0408">Iron</keyword>
<dbReference type="InterPro" id="IPR001015">
    <property type="entry name" value="Ferrochelatase"/>
</dbReference>
<keyword evidence="7" id="KW-0479">Metal-binding</keyword>
<protein>
    <recommendedName>
        <fullName evidence="7 8">Ferrochelatase</fullName>
        <ecNumber evidence="7 8">4.98.1.1</ecNumber>
    </recommendedName>
    <alternativeName>
        <fullName evidence="7">Heme synthase</fullName>
    </alternativeName>
    <alternativeName>
        <fullName evidence="7">Protoheme ferro-lyase</fullName>
    </alternativeName>
</protein>
<proteinExistence type="inferred from homology"/>
<organism evidence="9 10">
    <name type="scientific">Caulobacter segnis</name>
    <dbReference type="NCBI Taxonomy" id="88688"/>
    <lineage>
        <taxon>Bacteria</taxon>
        <taxon>Pseudomonadati</taxon>
        <taxon>Pseudomonadota</taxon>
        <taxon>Alphaproteobacteria</taxon>
        <taxon>Caulobacterales</taxon>
        <taxon>Caulobacteraceae</taxon>
        <taxon>Caulobacter</taxon>
    </lineage>
</organism>
<evidence type="ECO:0000256" key="5">
    <source>
        <dbReference type="ARBA" id="ARBA00023244"/>
    </source>
</evidence>
<keyword evidence="10" id="KW-1185">Reference proteome</keyword>
<accession>A0ABY4ZVJ9</accession>
<dbReference type="PANTHER" id="PTHR11108:SF1">
    <property type="entry name" value="FERROCHELATASE, MITOCHONDRIAL"/>
    <property type="match status" value="1"/>
</dbReference>
<comment type="function">
    <text evidence="7 8">Catalyzes the ferrous insertion into protoporphyrin IX.</text>
</comment>
<dbReference type="EC" id="4.98.1.1" evidence="7 8"/>
<dbReference type="EMBL" id="CP096040">
    <property type="protein sequence ID" value="USQ96027.1"/>
    <property type="molecule type" value="Genomic_DNA"/>
</dbReference>
<evidence type="ECO:0000256" key="2">
    <source>
        <dbReference type="ARBA" id="ARBA00023004"/>
    </source>
</evidence>
<dbReference type="CDD" id="cd03411">
    <property type="entry name" value="Ferrochelatase_N"/>
    <property type="match status" value="1"/>
</dbReference>
<dbReference type="InterPro" id="IPR019772">
    <property type="entry name" value="Ferrochelatase_AS"/>
</dbReference>
<evidence type="ECO:0000256" key="8">
    <source>
        <dbReference type="RuleBase" id="RU000607"/>
    </source>
</evidence>
<dbReference type="PROSITE" id="PS00534">
    <property type="entry name" value="FERROCHELATASE"/>
    <property type="match status" value="1"/>
</dbReference>
<dbReference type="PANTHER" id="PTHR11108">
    <property type="entry name" value="FERROCHELATASE"/>
    <property type="match status" value="1"/>
</dbReference>
<comment type="pathway">
    <text evidence="7 8">Porphyrin-containing compound metabolism; protoheme biosynthesis; protoheme from protoporphyrin-IX: step 1/1.</text>
</comment>
<evidence type="ECO:0000256" key="6">
    <source>
        <dbReference type="ARBA" id="ARBA00024536"/>
    </source>
</evidence>
<reference evidence="9 10" key="1">
    <citation type="submission" date="2022-04" db="EMBL/GenBank/DDBJ databases">
        <title>Genome sequence of soybean root-associated Caulobacter segnis RL271.</title>
        <authorList>
            <person name="Longley R."/>
            <person name="Bonito G."/>
            <person name="Trigodet F."/>
            <person name="Crosson S."/>
            <person name="Fiebig A."/>
        </authorList>
    </citation>
    <scope>NUCLEOTIDE SEQUENCE [LARGE SCALE GENOMIC DNA]</scope>
    <source>
        <strain evidence="9 10">RL271</strain>
    </source>
</reference>
<comment type="subcellular location">
    <subcellularLocation>
        <location evidence="7 8">Cytoplasm</location>
    </subcellularLocation>
</comment>
<keyword evidence="4 7" id="KW-0456">Lyase</keyword>
<evidence type="ECO:0000256" key="1">
    <source>
        <dbReference type="ARBA" id="ARBA00007718"/>
    </source>
</evidence>
<dbReference type="Pfam" id="PF00762">
    <property type="entry name" value="Ferrochelatase"/>
    <property type="match status" value="1"/>
</dbReference>
<evidence type="ECO:0000313" key="10">
    <source>
        <dbReference type="Proteomes" id="UP001057520"/>
    </source>
</evidence>